<reference evidence="1 2" key="1">
    <citation type="journal article" date="2019" name="Int. J. Syst. Evol. Microbiol.">
        <title>The Global Catalogue of Microorganisms (GCM) 10K type strain sequencing project: providing services to taxonomists for standard genome sequencing and annotation.</title>
        <authorList>
            <consortium name="The Broad Institute Genomics Platform"/>
            <consortium name="The Broad Institute Genome Sequencing Center for Infectious Disease"/>
            <person name="Wu L."/>
            <person name="Ma J."/>
        </authorList>
    </citation>
    <scope>NUCLEOTIDE SEQUENCE [LARGE SCALE GENOMIC DNA]</scope>
    <source>
        <strain evidence="1 2">JCM 10425</strain>
    </source>
</reference>
<dbReference type="Proteomes" id="UP001500967">
    <property type="component" value="Unassembled WGS sequence"/>
</dbReference>
<dbReference type="EMBL" id="BAAAGX010000003">
    <property type="protein sequence ID" value="GAA0222041.1"/>
    <property type="molecule type" value="Genomic_DNA"/>
</dbReference>
<protein>
    <submittedName>
        <fullName evidence="1">Uncharacterized protein</fullName>
    </submittedName>
</protein>
<sequence length="55" mass="5901">MGEVPAALVGYDEMWLRETVFVVRYVGRGPTVDVQSGLAEDYVIATVPTASLALS</sequence>
<keyword evidence="2" id="KW-1185">Reference proteome</keyword>
<evidence type="ECO:0000313" key="1">
    <source>
        <dbReference type="EMBL" id="GAA0222041.1"/>
    </source>
</evidence>
<evidence type="ECO:0000313" key="2">
    <source>
        <dbReference type="Proteomes" id="UP001500967"/>
    </source>
</evidence>
<comment type="caution">
    <text evidence="1">The sequence shown here is derived from an EMBL/GenBank/DDBJ whole genome shotgun (WGS) entry which is preliminary data.</text>
</comment>
<organism evidence="1 2">
    <name type="scientific">Cryptosporangium japonicum</name>
    <dbReference type="NCBI Taxonomy" id="80872"/>
    <lineage>
        <taxon>Bacteria</taxon>
        <taxon>Bacillati</taxon>
        <taxon>Actinomycetota</taxon>
        <taxon>Actinomycetes</taxon>
        <taxon>Cryptosporangiales</taxon>
        <taxon>Cryptosporangiaceae</taxon>
        <taxon>Cryptosporangium</taxon>
    </lineage>
</organism>
<proteinExistence type="predicted"/>
<name>A0ABN0THT3_9ACTN</name>
<gene>
    <name evidence="1" type="ORF">GCM10009539_04020</name>
</gene>
<dbReference type="RefSeq" id="WP_344646974.1">
    <property type="nucleotide sequence ID" value="NZ_BAAAGX010000003.1"/>
</dbReference>
<accession>A0ABN0THT3</accession>